<dbReference type="AlphaFoldDB" id="A0A7V3E7V9"/>
<gene>
    <name evidence="1" type="ORF">ENS31_12735</name>
</gene>
<proteinExistence type="predicted"/>
<evidence type="ECO:0000313" key="1">
    <source>
        <dbReference type="EMBL" id="HFI92375.1"/>
    </source>
</evidence>
<accession>A0A7V3E7V9</accession>
<name>A0A7V3E7V9_9BACT</name>
<organism evidence="1">
    <name type="scientific">Ignavibacterium album</name>
    <dbReference type="NCBI Taxonomy" id="591197"/>
    <lineage>
        <taxon>Bacteria</taxon>
        <taxon>Pseudomonadati</taxon>
        <taxon>Ignavibacteriota</taxon>
        <taxon>Ignavibacteria</taxon>
        <taxon>Ignavibacteriales</taxon>
        <taxon>Ignavibacteriaceae</taxon>
        <taxon>Ignavibacterium</taxon>
    </lineage>
</organism>
<dbReference type="EMBL" id="DSUJ01000011">
    <property type="protein sequence ID" value="HFI92375.1"/>
    <property type="molecule type" value="Genomic_DNA"/>
</dbReference>
<reference evidence="1" key="1">
    <citation type="journal article" date="2020" name="mSystems">
        <title>Genome- and Community-Level Interaction Insights into Carbon Utilization and Element Cycling Functions of Hydrothermarchaeota in Hydrothermal Sediment.</title>
        <authorList>
            <person name="Zhou Z."/>
            <person name="Liu Y."/>
            <person name="Xu W."/>
            <person name="Pan J."/>
            <person name="Luo Z.H."/>
            <person name="Li M."/>
        </authorList>
    </citation>
    <scope>NUCLEOTIDE SEQUENCE [LARGE SCALE GENOMIC DNA]</scope>
    <source>
        <strain evidence="1">SpSt-479</strain>
    </source>
</reference>
<sequence length="119" mass="13451">MKQIIFIYFFLLLVASSTIYSQSKVDSDIEPALVNARKGVFWALMNIPVKKAKLEKSLINDDRLVAKVRIAKELNGIKIESTGYSNTNEVTIVLYRSADSLIKDGYIKKGDLELYSDDE</sequence>
<comment type="caution">
    <text evidence="1">The sequence shown here is derived from an EMBL/GenBank/DDBJ whole genome shotgun (WGS) entry which is preliminary data.</text>
</comment>
<protein>
    <submittedName>
        <fullName evidence="1">Uncharacterized protein</fullName>
    </submittedName>
</protein>